<name>A0A6P8AMR9_PYRGI</name>
<dbReference type="AlphaFoldDB" id="A0A6P8AMR9"/>
<sequence>DNNRVSCRYRTFEAVEQVKAYLIHAGCFCLICRTACRHR</sequence>
<evidence type="ECO:0000313" key="2">
    <source>
        <dbReference type="RefSeq" id="XP_030976194.1"/>
    </source>
</evidence>
<gene>
    <name evidence="3" type="ORF">PgNI_12320</name>
    <name evidence="2" type="ORF">PgNI_12376</name>
</gene>
<keyword evidence="1" id="KW-1185">Reference proteome</keyword>
<dbReference type="KEGG" id="pgri:PgNI_12376"/>
<accession>A0A6P8AMR9</accession>
<dbReference type="GeneID" id="41967177"/>
<dbReference type="RefSeq" id="XP_030976194.1">
    <property type="nucleotide sequence ID" value="XM_031132325.1"/>
</dbReference>
<evidence type="ECO:0000313" key="3">
    <source>
        <dbReference type="RefSeq" id="XP_030976266.1"/>
    </source>
</evidence>
<dbReference type="Proteomes" id="UP000515153">
    <property type="component" value="Unplaced"/>
</dbReference>
<dbReference type="RefSeq" id="XP_030976266.1">
    <property type="nucleotide sequence ID" value="XM_031132272.1"/>
</dbReference>
<protein>
    <submittedName>
        <fullName evidence="2 3">Uncharacterized protein</fullName>
    </submittedName>
</protein>
<evidence type="ECO:0000313" key="1">
    <source>
        <dbReference type="Proteomes" id="UP000515153"/>
    </source>
</evidence>
<feature type="non-terminal residue" evidence="2">
    <location>
        <position position="1"/>
    </location>
</feature>
<reference evidence="2 3" key="2">
    <citation type="submission" date="2019-10" db="EMBL/GenBank/DDBJ databases">
        <authorList>
            <consortium name="NCBI Genome Project"/>
        </authorList>
    </citation>
    <scope>NUCLEOTIDE SEQUENCE</scope>
    <source>
        <strain evidence="2 3">NI907</strain>
    </source>
</reference>
<proteinExistence type="predicted"/>
<reference evidence="2 3" key="1">
    <citation type="journal article" date="2019" name="Mol. Biol. Evol.">
        <title>Blast fungal genomes show frequent chromosomal changes, gene gains and losses, and effector gene turnover.</title>
        <authorList>
            <person name="Gomez Luciano L.B."/>
            <person name="Jason Tsai I."/>
            <person name="Chuma I."/>
            <person name="Tosa Y."/>
            <person name="Chen Y.H."/>
            <person name="Li J.Y."/>
            <person name="Li M.Y."/>
            <person name="Jade Lu M.Y."/>
            <person name="Nakayashiki H."/>
            <person name="Li W.H."/>
        </authorList>
    </citation>
    <scope>NUCLEOTIDE SEQUENCE</scope>
    <source>
        <strain evidence="2 3">NI907</strain>
    </source>
</reference>
<organism evidence="1 2">
    <name type="scientific">Pyricularia grisea</name>
    <name type="common">Crabgrass-specific blast fungus</name>
    <name type="synonym">Magnaporthe grisea</name>
    <dbReference type="NCBI Taxonomy" id="148305"/>
    <lineage>
        <taxon>Eukaryota</taxon>
        <taxon>Fungi</taxon>
        <taxon>Dikarya</taxon>
        <taxon>Ascomycota</taxon>
        <taxon>Pezizomycotina</taxon>
        <taxon>Sordariomycetes</taxon>
        <taxon>Sordariomycetidae</taxon>
        <taxon>Magnaporthales</taxon>
        <taxon>Pyriculariaceae</taxon>
        <taxon>Pyricularia</taxon>
    </lineage>
</organism>
<reference evidence="2 3" key="3">
    <citation type="submission" date="2025-04" db="UniProtKB">
        <authorList>
            <consortium name="RefSeq"/>
        </authorList>
    </citation>
    <scope>IDENTIFICATION</scope>
    <source>
        <strain evidence="2 3">NI907</strain>
    </source>
</reference>
<dbReference type="KEGG" id="pgri:PgNI_12320"/>